<gene>
    <name evidence="11" type="ORF">AW171_hschr53156</name>
</gene>
<evidence type="ECO:0000256" key="3">
    <source>
        <dbReference type="ARBA" id="ARBA00010800"/>
    </source>
</evidence>
<reference evidence="11 12" key="1">
    <citation type="submission" date="2016-01" db="EMBL/GenBank/DDBJ databases">
        <title>Genome sequence of the yeast Holleya sinecauda.</title>
        <authorList>
            <person name="Dietrich F.S."/>
        </authorList>
    </citation>
    <scope>NUCLEOTIDE SEQUENCE [LARGE SCALE GENOMIC DNA]</scope>
    <source>
        <strain evidence="11 12">ATCC 58844</strain>
    </source>
</reference>
<evidence type="ECO:0000313" key="11">
    <source>
        <dbReference type="EMBL" id="AMD21221.1"/>
    </source>
</evidence>
<dbReference type="Pfam" id="PF01900">
    <property type="entry name" value="RNase_P_Rpp14"/>
    <property type="match status" value="1"/>
</dbReference>
<keyword evidence="7" id="KW-0539">Nucleus</keyword>
<evidence type="ECO:0000256" key="7">
    <source>
        <dbReference type="ARBA" id="ARBA00023242"/>
    </source>
</evidence>
<evidence type="ECO:0000256" key="6">
    <source>
        <dbReference type="ARBA" id="ARBA00022801"/>
    </source>
</evidence>
<evidence type="ECO:0000256" key="4">
    <source>
        <dbReference type="ARBA" id="ARBA00012179"/>
    </source>
</evidence>
<dbReference type="Proteomes" id="UP000243052">
    <property type="component" value="Chromosome v"/>
</dbReference>
<dbReference type="EC" id="3.1.26.5" evidence="4 10"/>
<evidence type="ECO:0000256" key="8">
    <source>
        <dbReference type="ARBA" id="ARBA00044198"/>
    </source>
</evidence>
<dbReference type="GeneID" id="28724499"/>
<comment type="subcellular location">
    <subcellularLocation>
        <location evidence="2">Nucleus</location>
    </subcellularLocation>
</comment>
<sequence length="164" mass="18802">MVRLKCRYILFEILYPPMELNESYDELGLNSSNDILLAHHRTSSPVITNKTIMQELHRILQINFGDFGVGRAKYLLNMKYFSNKTSTGILRCSRDDYQLIIIALTLIKKIDTVSNLIINPVKVSGTIKKVENYAIYRNKKLCSKTYSPTMLSEFKNISGDDAND</sequence>
<dbReference type="STRING" id="45286.A0A0X8HSV0"/>
<dbReference type="GO" id="GO:0033204">
    <property type="term" value="F:ribonuclease P RNA binding"/>
    <property type="evidence" value="ECO:0007669"/>
    <property type="project" value="InterPro"/>
</dbReference>
<keyword evidence="12" id="KW-1185">Reference proteome</keyword>
<dbReference type="SUPFAM" id="SSF160350">
    <property type="entry name" value="Rnp2-like"/>
    <property type="match status" value="1"/>
</dbReference>
<dbReference type="PIRSF" id="PIRSF023803">
    <property type="entry name" value="Ribonuclease_P_prd"/>
    <property type="match status" value="1"/>
</dbReference>
<dbReference type="PANTHER" id="PTHR15441:SF2">
    <property type="entry name" value="RIBONUCLEASE P_MRP PROTEIN SUBUNIT POP5"/>
    <property type="match status" value="1"/>
</dbReference>
<dbReference type="EMBL" id="CP014245">
    <property type="protein sequence ID" value="AMD21221.1"/>
    <property type="molecule type" value="Genomic_DNA"/>
</dbReference>
<comment type="function">
    <text evidence="9">Component of ribonuclease P, a protein complex that generates mature tRNA molecules by cleaving their 5'-ends. Also a component of RNase MRP, which cleaves pre-rRNA sequences.</text>
</comment>
<evidence type="ECO:0000313" key="12">
    <source>
        <dbReference type="Proteomes" id="UP000243052"/>
    </source>
</evidence>
<evidence type="ECO:0000256" key="2">
    <source>
        <dbReference type="ARBA" id="ARBA00004123"/>
    </source>
</evidence>
<comment type="similarity">
    <text evidence="3 10">Belongs to the eukaryotic/archaeal RNase P protein component 2 family.</text>
</comment>
<dbReference type="InterPro" id="IPR016819">
    <property type="entry name" value="RNase_P/MRP_POP5"/>
</dbReference>
<name>A0A0X8HSV0_9SACH</name>
<evidence type="ECO:0000256" key="5">
    <source>
        <dbReference type="ARBA" id="ARBA00022694"/>
    </source>
</evidence>
<dbReference type="GO" id="GO:0005730">
    <property type="term" value="C:nucleolus"/>
    <property type="evidence" value="ECO:0007669"/>
    <property type="project" value="TreeGrafter"/>
</dbReference>
<evidence type="ECO:0000256" key="9">
    <source>
        <dbReference type="ARBA" id="ARBA00055200"/>
    </source>
</evidence>
<evidence type="ECO:0000256" key="1">
    <source>
        <dbReference type="ARBA" id="ARBA00000928"/>
    </source>
</evidence>
<dbReference type="Gene3D" id="3.30.70.3250">
    <property type="entry name" value="Ribonuclease P, Pop5 subunit"/>
    <property type="match status" value="1"/>
</dbReference>
<dbReference type="GO" id="GO:0000172">
    <property type="term" value="C:ribonuclease MRP complex"/>
    <property type="evidence" value="ECO:0007669"/>
    <property type="project" value="TreeGrafter"/>
</dbReference>
<evidence type="ECO:0000256" key="10">
    <source>
        <dbReference type="PIRNR" id="PIRNR023803"/>
    </source>
</evidence>
<dbReference type="InterPro" id="IPR002759">
    <property type="entry name" value="Pop5/Rpp14/Rnp2-like"/>
</dbReference>
<dbReference type="PANTHER" id="PTHR15441">
    <property type="entry name" value="RIBONUCLEASE P PROTEIN SUBUNIT P14"/>
    <property type="match status" value="1"/>
</dbReference>
<accession>A0A0X8HSV0</accession>
<dbReference type="GO" id="GO:0030681">
    <property type="term" value="C:multimeric ribonuclease P complex"/>
    <property type="evidence" value="ECO:0007669"/>
    <property type="project" value="TreeGrafter"/>
</dbReference>
<dbReference type="GO" id="GO:0001682">
    <property type="term" value="P:tRNA 5'-leader removal"/>
    <property type="evidence" value="ECO:0007669"/>
    <property type="project" value="InterPro"/>
</dbReference>
<organism evidence="11 12">
    <name type="scientific">Eremothecium sinecaudum</name>
    <dbReference type="NCBI Taxonomy" id="45286"/>
    <lineage>
        <taxon>Eukaryota</taxon>
        <taxon>Fungi</taxon>
        <taxon>Dikarya</taxon>
        <taxon>Ascomycota</taxon>
        <taxon>Saccharomycotina</taxon>
        <taxon>Saccharomycetes</taxon>
        <taxon>Saccharomycetales</taxon>
        <taxon>Saccharomycetaceae</taxon>
        <taxon>Eremothecium</taxon>
    </lineage>
</organism>
<dbReference type="InterPro" id="IPR038085">
    <property type="entry name" value="Rnp2-like_sf"/>
</dbReference>
<keyword evidence="5 10" id="KW-0819">tRNA processing</keyword>
<dbReference type="AlphaFoldDB" id="A0A0X8HSV0"/>
<protein>
    <recommendedName>
        <fullName evidence="8 10">Ribonuclease P/MRP protein subunit POP5</fullName>
        <ecNumber evidence="4 10">3.1.26.5</ecNumber>
    </recommendedName>
</protein>
<comment type="catalytic activity">
    <reaction evidence="1 10">
        <text>Endonucleolytic cleavage of RNA, removing 5'-extranucleotides from tRNA precursor.</text>
        <dbReference type="EC" id="3.1.26.5"/>
    </reaction>
</comment>
<dbReference type="OrthoDB" id="24745at2759"/>
<dbReference type="GO" id="GO:0004526">
    <property type="term" value="F:ribonuclease P activity"/>
    <property type="evidence" value="ECO:0007669"/>
    <property type="project" value="UniProtKB-EC"/>
</dbReference>
<dbReference type="FunFam" id="3.30.70.3250:FF:000004">
    <property type="entry name" value="Ribonuclease P/MRP protein subunit POP5"/>
    <property type="match status" value="1"/>
</dbReference>
<dbReference type="GO" id="GO:0000460">
    <property type="term" value="P:maturation of 5.8S rRNA"/>
    <property type="evidence" value="ECO:0007669"/>
    <property type="project" value="UniProtKB-ARBA"/>
</dbReference>
<keyword evidence="6" id="KW-0378">Hydrolase</keyword>
<dbReference type="RefSeq" id="XP_017988217.1">
    <property type="nucleotide sequence ID" value="XM_018132502.1"/>
</dbReference>
<proteinExistence type="inferred from homology"/>